<dbReference type="Proteomes" id="UP000763557">
    <property type="component" value="Unassembled WGS sequence"/>
</dbReference>
<evidence type="ECO:0000313" key="2">
    <source>
        <dbReference type="EMBL" id="NRN70705.1"/>
    </source>
</evidence>
<dbReference type="InterPro" id="IPR009061">
    <property type="entry name" value="DNA-bd_dom_put_sf"/>
</dbReference>
<feature type="domain" description="Helix-turn-helix" evidence="1">
    <location>
        <begin position="13"/>
        <end position="61"/>
    </location>
</feature>
<organism evidence="2 3">
    <name type="scientific">Kibdelosporangium persicum</name>
    <dbReference type="NCBI Taxonomy" id="2698649"/>
    <lineage>
        <taxon>Bacteria</taxon>
        <taxon>Bacillati</taxon>
        <taxon>Actinomycetota</taxon>
        <taxon>Actinomycetes</taxon>
        <taxon>Pseudonocardiales</taxon>
        <taxon>Pseudonocardiaceae</taxon>
        <taxon>Kibdelosporangium</taxon>
    </lineage>
</organism>
<protein>
    <submittedName>
        <fullName evidence="2">DNA binding domain-containing protein, excisionase family</fullName>
    </submittedName>
</protein>
<dbReference type="Pfam" id="PF12728">
    <property type="entry name" value="HTH_17"/>
    <property type="match status" value="1"/>
</dbReference>
<dbReference type="InterPro" id="IPR041657">
    <property type="entry name" value="HTH_17"/>
</dbReference>
<dbReference type="EMBL" id="JAAATY010000043">
    <property type="protein sequence ID" value="NRN70705.1"/>
    <property type="molecule type" value="Genomic_DNA"/>
</dbReference>
<comment type="caution">
    <text evidence="2">The sequence shown here is derived from an EMBL/GenBank/DDBJ whole genome shotgun (WGS) entry which is preliminary data.</text>
</comment>
<keyword evidence="3" id="KW-1185">Reference proteome</keyword>
<gene>
    <name evidence="2" type="ORF">GC106_79760</name>
</gene>
<accession>A0ABX2FH45</accession>
<evidence type="ECO:0000259" key="1">
    <source>
        <dbReference type="Pfam" id="PF12728"/>
    </source>
</evidence>
<dbReference type="RefSeq" id="WP_173141844.1">
    <property type="nucleotide sequence ID" value="NZ_CBCSGW010000071.1"/>
</dbReference>
<name>A0ABX2FH45_9PSEU</name>
<evidence type="ECO:0000313" key="3">
    <source>
        <dbReference type="Proteomes" id="UP000763557"/>
    </source>
</evidence>
<dbReference type="SUPFAM" id="SSF46955">
    <property type="entry name" value="Putative DNA-binding domain"/>
    <property type="match status" value="1"/>
</dbReference>
<dbReference type="InterPro" id="IPR010093">
    <property type="entry name" value="SinI_DNA-bd"/>
</dbReference>
<sequence length="92" mass="9981">MSTAMPNAGPPAFYTVREAARMLRVGAATLYRAIREDAFPAVRLRTRYVIPAVAIERLLAEAAESGGCVDVAQMAAERRAAREFEQRNGGAQ</sequence>
<reference evidence="2 3" key="1">
    <citation type="submission" date="2020-01" db="EMBL/GenBank/DDBJ databases">
        <title>Kibdelosporangium persica a novel Actinomycetes from a hot desert in Iran.</title>
        <authorList>
            <person name="Safaei N."/>
            <person name="Zaburannyi N."/>
            <person name="Mueller R."/>
            <person name="Wink J."/>
        </authorList>
    </citation>
    <scope>NUCLEOTIDE SEQUENCE [LARGE SCALE GENOMIC DNA]</scope>
    <source>
        <strain evidence="2 3">4NS15</strain>
    </source>
</reference>
<dbReference type="NCBIfam" id="TIGR01764">
    <property type="entry name" value="excise"/>
    <property type="match status" value="1"/>
</dbReference>
<proteinExistence type="predicted"/>